<dbReference type="CDD" id="cd07035">
    <property type="entry name" value="TPP_PYR_POX_like"/>
    <property type="match status" value="1"/>
</dbReference>
<dbReference type="Proteomes" id="UP000185783">
    <property type="component" value="Unassembled WGS sequence"/>
</dbReference>
<dbReference type="InterPro" id="IPR012001">
    <property type="entry name" value="Thiamin_PyroP_enz_TPP-bd_dom"/>
</dbReference>
<keyword evidence="2 3" id="KW-0786">Thiamine pyrophosphate</keyword>
<feature type="domain" description="Thiamine pyrophosphate enzyme N-terminal TPP-binding" evidence="6">
    <location>
        <begin position="8"/>
        <end position="125"/>
    </location>
</feature>
<dbReference type="Pfam" id="PF00205">
    <property type="entry name" value="TPP_enzyme_M"/>
    <property type="match status" value="1"/>
</dbReference>
<organism evidence="7 8">
    <name type="scientific">Pseudovibrio exalbescens</name>
    <dbReference type="NCBI Taxonomy" id="197461"/>
    <lineage>
        <taxon>Bacteria</taxon>
        <taxon>Pseudomonadati</taxon>
        <taxon>Pseudomonadota</taxon>
        <taxon>Alphaproteobacteria</taxon>
        <taxon>Hyphomicrobiales</taxon>
        <taxon>Stappiaceae</taxon>
        <taxon>Pseudovibrio</taxon>
    </lineage>
</organism>
<protein>
    <recommendedName>
        <fullName evidence="9">5-guanidino-2-oxopentanoate decarboxylase</fullName>
    </recommendedName>
</protein>
<comment type="caution">
    <text evidence="7">The sequence shown here is derived from an EMBL/GenBank/DDBJ whole genome shotgun (WGS) entry which is preliminary data.</text>
</comment>
<dbReference type="InterPro" id="IPR029035">
    <property type="entry name" value="DHS-like_NAD/FAD-binding_dom"/>
</dbReference>
<keyword evidence="8" id="KW-1185">Reference proteome</keyword>
<dbReference type="AlphaFoldDB" id="A0A1U7JD55"/>
<dbReference type="InterPro" id="IPR012000">
    <property type="entry name" value="Thiamin_PyroP_enz_cen_dom"/>
</dbReference>
<proteinExistence type="inferred from homology"/>
<evidence type="ECO:0000259" key="4">
    <source>
        <dbReference type="Pfam" id="PF00205"/>
    </source>
</evidence>
<evidence type="ECO:0008006" key="9">
    <source>
        <dbReference type="Google" id="ProtNLM"/>
    </source>
</evidence>
<evidence type="ECO:0000256" key="2">
    <source>
        <dbReference type="ARBA" id="ARBA00023052"/>
    </source>
</evidence>
<accession>A0A1U7JD55</accession>
<evidence type="ECO:0000313" key="7">
    <source>
        <dbReference type="EMBL" id="OKL42669.1"/>
    </source>
</evidence>
<dbReference type="GO" id="GO:0030976">
    <property type="term" value="F:thiamine pyrophosphate binding"/>
    <property type="evidence" value="ECO:0007669"/>
    <property type="project" value="InterPro"/>
</dbReference>
<dbReference type="GO" id="GO:0050660">
    <property type="term" value="F:flavin adenine dinucleotide binding"/>
    <property type="evidence" value="ECO:0007669"/>
    <property type="project" value="TreeGrafter"/>
</dbReference>
<evidence type="ECO:0000259" key="6">
    <source>
        <dbReference type="Pfam" id="PF02776"/>
    </source>
</evidence>
<sequence length="535" mass="56775">MSHSHDRVGPWLHSVLKSYGVDTVFGIPGVHTIPMYAGLKESGLRHVTPRHEQGAGFMADGYARVTGKPGVCFIITGPGMTNILTAMGQAYADSIPMLVISSVSKRAHLGQGRGFLHELPNQQAMVSGVSAFSHTLHELADLPTVLDRAFSVFNSARPRPVHIEIPLDLWDHDVPDSASSQVRDTQPQFMPVEEDLAAAAALLSNSEKPLIVAGGGARSASEDLQVLAEKLAAPVVMTINGRGLLSPDHPLRLSASGSSEAVRHLINESDVVLAVGTELGPTDFDIYDTGELPDFAKLIRVDVEAEQLYRNVTPHVPLLGAAKPTLRALSSAIAEIASPQALAEGCGRANVARMSARAELSTDMEQAVIFLEKLRAAAPQARIIGDSTQPIYAGNLYYDAAAPTTWFNSSVGFGTLGYALPAATGAALGDPDAPVICLIGDGGLQFTLGELASLRESGANTTVIVWNNNSYGEIKNAMVGAEVSTVGVDLFTPDFLGLAKAFDFECARIAKNDDFEALIKTAVESEKPFFIQVDD</sequence>
<dbReference type="SUPFAM" id="SSF52518">
    <property type="entry name" value="Thiamin diphosphate-binding fold (THDP-binding)"/>
    <property type="match status" value="2"/>
</dbReference>
<gene>
    <name evidence="7" type="ORF">A3843_18675</name>
</gene>
<dbReference type="NCBIfam" id="NF005712">
    <property type="entry name" value="PRK07524.1"/>
    <property type="match status" value="1"/>
</dbReference>
<dbReference type="RefSeq" id="WP_051269499.1">
    <property type="nucleotide sequence ID" value="NZ_LVVZ01000041.1"/>
</dbReference>
<feature type="domain" description="Thiamine pyrophosphate enzyme central" evidence="4">
    <location>
        <begin position="196"/>
        <end position="329"/>
    </location>
</feature>
<comment type="similarity">
    <text evidence="1 3">Belongs to the TPP enzyme family.</text>
</comment>
<evidence type="ECO:0000313" key="8">
    <source>
        <dbReference type="Proteomes" id="UP000185783"/>
    </source>
</evidence>
<dbReference type="STRING" id="197461.A3843_18675"/>
<dbReference type="FunFam" id="3.40.50.970:FF:000007">
    <property type="entry name" value="Acetolactate synthase"/>
    <property type="match status" value="1"/>
</dbReference>
<dbReference type="InterPro" id="IPR045229">
    <property type="entry name" value="TPP_enz"/>
</dbReference>
<dbReference type="PANTHER" id="PTHR18968">
    <property type="entry name" value="THIAMINE PYROPHOSPHATE ENZYMES"/>
    <property type="match status" value="1"/>
</dbReference>
<dbReference type="GO" id="GO:0000287">
    <property type="term" value="F:magnesium ion binding"/>
    <property type="evidence" value="ECO:0007669"/>
    <property type="project" value="InterPro"/>
</dbReference>
<evidence type="ECO:0000256" key="3">
    <source>
        <dbReference type="RuleBase" id="RU362132"/>
    </source>
</evidence>
<evidence type="ECO:0000256" key="1">
    <source>
        <dbReference type="ARBA" id="ARBA00007812"/>
    </source>
</evidence>
<feature type="domain" description="Thiamine pyrophosphate enzyme TPP-binding" evidence="5">
    <location>
        <begin position="395"/>
        <end position="533"/>
    </location>
</feature>
<dbReference type="EMBL" id="LVVZ01000041">
    <property type="protein sequence ID" value="OKL42669.1"/>
    <property type="molecule type" value="Genomic_DNA"/>
</dbReference>
<dbReference type="Pfam" id="PF02775">
    <property type="entry name" value="TPP_enzyme_C"/>
    <property type="match status" value="1"/>
</dbReference>
<dbReference type="GO" id="GO:0005948">
    <property type="term" value="C:acetolactate synthase complex"/>
    <property type="evidence" value="ECO:0007669"/>
    <property type="project" value="TreeGrafter"/>
</dbReference>
<dbReference type="SUPFAM" id="SSF52467">
    <property type="entry name" value="DHS-like NAD/FAD-binding domain"/>
    <property type="match status" value="1"/>
</dbReference>
<reference evidence="7 8" key="1">
    <citation type="submission" date="2016-03" db="EMBL/GenBank/DDBJ databases">
        <title>Genome sequence of Nesiotobacter sp. nov., a moderately halophilic alphaproteobacterium isolated from the Yellow Sea, China.</title>
        <authorList>
            <person name="Zhang G."/>
            <person name="Zhang R."/>
        </authorList>
    </citation>
    <scope>NUCLEOTIDE SEQUENCE [LARGE SCALE GENOMIC DNA]</scope>
    <source>
        <strain evidence="7 8">WB1-6</strain>
    </source>
</reference>
<dbReference type="Gene3D" id="3.40.50.1220">
    <property type="entry name" value="TPP-binding domain"/>
    <property type="match status" value="1"/>
</dbReference>
<dbReference type="PANTHER" id="PTHR18968:SF13">
    <property type="entry name" value="ACETOLACTATE SYNTHASE CATALYTIC SUBUNIT, MITOCHONDRIAL"/>
    <property type="match status" value="1"/>
</dbReference>
<dbReference type="Gene3D" id="3.40.50.970">
    <property type="match status" value="2"/>
</dbReference>
<dbReference type="CDD" id="cd00568">
    <property type="entry name" value="TPP_enzymes"/>
    <property type="match status" value="1"/>
</dbReference>
<dbReference type="GO" id="GO:0003984">
    <property type="term" value="F:acetolactate synthase activity"/>
    <property type="evidence" value="ECO:0007669"/>
    <property type="project" value="TreeGrafter"/>
</dbReference>
<dbReference type="GO" id="GO:0009099">
    <property type="term" value="P:L-valine biosynthetic process"/>
    <property type="evidence" value="ECO:0007669"/>
    <property type="project" value="TreeGrafter"/>
</dbReference>
<dbReference type="InterPro" id="IPR029061">
    <property type="entry name" value="THDP-binding"/>
</dbReference>
<dbReference type="InterPro" id="IPR011766">
    <property type="entry name" value="TPP_enzyme_TPP-bd"/>
</dbReference>
<dbReference type="Pfam" id="PF02776">
    <property type="entry name" value="TPP_enzyme_N"/>
    <property type="match status" value="1"/>
</dbReference>
<name>A0A1U7JD55_9HYPH</name>
<dbReference type="GO" id="GO:0009097">
    <property type="term" value="P:isoleucine biosynthetic process"/>
    <property type="evidence" value="ECO:0007669"/>
    <property type="project" value="TreeGrafter"/>
</dbReference>
<evidence type="ECO:0000259" key="5">
    <source>
        <dbReference type="Pfam" id="PF02775"/>
    </source>
</evidence>